<evidence type="ECO:0000256" key="3">
    <source>
        <dbReference type="ARBA" id="ARBA00022737"/>
    </source>
</evidence>
<feature type="compositionally biased region" description="Basic and acidic residues" evidence="7">
    <location>
        <begin position="180"/>
        <end position="189"/>
    </location>
</feature>
<feature type="compositionally biased region" description="Basic residues" evidence="7">
    <location>
        <begin position="166"/>
        <end position="179"/>
    </location>
</feature>
<feature type="domain" description="C2H2-type" evidence="8">
    <location>
        <begin position="418"/>
        <end position="440"/>
    </location>
</feature>
<dbReference type="Pfam" id="PF00096">
    <property type="entry name" value="zf-C2H2"/>
    <property type="match status" value="2"/>
</dbReference>
<feature type="domain" description="C2H2-type" evidence="8">
    <location>
        <begin position="476"/>
        <end position="504"/>
    </location>
</feature>
<dbReference type="PROSITE" id="PS00028">
    <property type="entry name" value="ZINC_FINGER_C2H2_1"/>
    <property type="match status" value="6"/>
</dbReference>
<keyword evidence="4" id="KW-0863">Zinc-finger</keyword>
<dbReference type="AlphaFoldDB" id="A0A182INK9"/>
<evidence type="ECO:0000259" key="8">
    <source>
        <dbReference type="PROSITE" id="PS50157"/>
    </source>
</evidence>
<dbReference type="SMART" id="SM00355">
    <property type="entry name" value="ZnF_C2H2"/>
    <property type="match status" value="10"/>
</dbReference>
<keyword evidence="5" id="KW-0862">Zinc</keyword>
<dbReference type="PROSITE" id="PS50157">
    <property type="entry name" value="ZINC_FINGER_C2H2_2"/>
    <property type="match status" value="7"/>
</dbReference>
<dbReference type="FunFam" id="3.30.160.60:FF:000145">
    <property type="entry name" value="Zinc finger protein 574"/>
    <property type="match status" value="1"/>
</dbReference>
<dbReference type="Pfam" id="PF07776">
    <property type="entry name" value="zf-AD"/>
    <property type="match status" value="1"/>
</dbReference>
<dbReference type="SMART" id="SM00868">
    <property type="entry name" value="zf-AD"/>
    <property type="match status" value="2"/>
</dbReference>
<dbReference type="PANTHER" id="PTHR24379">
    <property type="entry name" value="KRAB AND ZINC FINGER DOMAIN-CONTAINING"/>
    <property type="match status" value="1"/>
</dbReference>
<dbReference type="InterPro" id="IPR013087">
    <property type="entry name" value="Znf_C2H2_type"/>
</dbReference>
<evidence type="ECO:0000256" key="4">
    <source>
        <dbReference type="ARBA" id="ARBA00022771"/>
    </source>
</evidence>
<dbReference type="Pfam" id="PF13894">
    <property type="entry name" value="zf-C2H2_4"/>
    <property type="match status" value="1"/>
</dbReference>
<dbReference type="EnsemblMetazoa" id="AATE002510-RA">
    <property type="protein sequence ID" value="AATE002510-PA.1"/>
    <property type="gene ID" value="AATE002510"/>
</dbReference>
<evidence type="ECO:0000313" key="9">
    <source>
        <dbReference type="EnsemblMetazoa" id="AATE002510-PA.1"/>
    </source>
</evidence>
<dbReference type="VEuPathDB" id="VectorBase:AATE002510"/>
<feature type="compositionally biased region" description="Acidic residues" evidence="7">
    <location>
        <begin position="138"/>
        <end position="151"/>
    </location>
</feature>
<dbReference type="GO" id="GO:0000977">
    <property type="term" value="F:RNA polymerase II transcription regulatory region sequence-specific DNA binding"/>
    <property type="evidence" value="ECO:0007669"/>
    <property type="project" value="TreeGrafter"/>
</dbReference>
<dbReference type="PANTHER" id="PTHR24379:SF127">
    <property type="entry name" value="BLOODY FINGERS-RELATED"/>
    <property type="match status" value="1"/>
</dbReference>
<evidence type="ECO:0000256" key="7">
    <source>
        <dbReference type="SAM" id="MobiDB-lite"/>
    </source>
</evidence>
<dbReference type="GO" id="GO:0000981">
    <property type="term" value="F:DNA-binding transcription factor activity, RNA polymerase II-specific"/>
    <property type="evidence" value="ECO:0007669"/>
    <property type="project" value="TreeGrafter"/>
</dbReference>
<proteinExistence type="predicted"/>
<keyword evidence="6" id="KW-0539">Nucleus</keyword>
<keyword evidence="2" id="KW-0479">Metal-binding</keyword>
<dbReference type="SUPFAM" id="SSF57667">
    <property type="entry name" value="beta-beta-alpha zinc fingers"/>
    <property type="match status" value="5"/>
</dbReference>
<dbReference type="Gene3D" id="3.40.1800.20">
    <property type="match status" value="1"/>
</dbReference>
<protein>
    <recommendedName>
        <fullName evidence="8">C2H2-type domain-containing protein</fullName>
    </recommendedName>
</protein>
<evidence type="ECO:0000256" key="2">
    <source>
        <dbReference type="ARBA" id="ARBA00022723"/>
    </source>
</evidence>
<dbReference type="STRING" id="41427.A0A182INK9"/>
<feature type="domain" description="C2H2-type" evidence="8">
    <location>
        <begin position="250"/>
        <end position="277"/>
    </location>
</feature>
<evidence type="ECO:0000256" key="5">
    <source>
        <dbReference type="ARBA" id="ARBA00022833"/>
    </source>
</evidence>
<dbReference type="InterPro" id="IPR012934">
    <property type="entry name" value="Znf_AD"/>
</dbReference>
<organism evidence="9">
    <name type="scientific">Anopheles atroparvus</name>
    <name type="common">European mosquito</name>
    <dbReference type="NCBI Taxonomy" id="41427"/>
    <lineage>
        <taxon>Eukaryota</taxon>
        <taxon>Metazoa</taxon>
        <taxon>Ecdysozoa</taxon>
        <taxon>Arthropoda</taxon>
        <taxon>Hexapoda</taxon>
        <taxon>Insecta</taxon>
        <taxon>Pterygota</taxon>
        <taxon>Neoptera</taxon>
        <taxon>Endopterygota</taxon>
        <taxon>Diptera</taxon>
        <taxon>Nematocera</taxon>
        <taxon>Culicoidea</taxon>
        <taxon>Culicidae</taxon>
        <taxon>Anophelinae</taxon>
        <taxon>Anopheles</taxon>
    </lineage>
</organism>
<comment type="subcellular location">
    <subcellularLocation>
        <location evidence="1">Nucleus</location>
    </subcellularLocation>
</comment>
<sequence>MGVPKQCAVCFSMGDSGYKEIFADENRFIITIIAKHLWFEITESADRQSICTTCWGALNDFHDFYVGIEVLRKNENATVGEDAKKLEDLSEVTELKYSTEFLEVKVEPIDVNVETEYPDGPDGENSLPCAFVKCEDTEEPDPTAVSSDDDASPSTKSSSSSEASSQRKKGNTRGKKSEKHNHTVDEERKKSKAAAQKEEDDDLLRFYKRVVCEVCDNHRMMVGEPQIDYGTWRALLRHTKEVHRHDKIYVKCPLCDMKLRTKQTLLQHKEMHESPEKYRCELCGEIHQNMKDHMQNKHQERQFCCDVCGKKFPFKKRLTVHMKKMHVEKDITCDQCQKPFTKYTIEDHKRSVHTARFVCEHCPKTFNSRFRLRQHMEEHDESLRNSTAVPCSVCGQVMRDKYILARHIKLMHTVQPSVSCSTCGKTFKCKRNLWVHMKNVCLEPTRVYPCTICGKQFRRKNKLKEHMSTHTGKPLYMCSFCPETFRQDTHLYYHRKNAHYDQWLEMQQQRKEGVRFKLNELT</sequence>
<name>A0A182INK9_ANOAO</name>
<feature type="region of interest" description="Disordered" evidence="7">
    <location>
        <begin position="138"/>
        <end position="198"/>
    </location>
</feature>
<evidence type="ECO:0000256" key="6">
    <source>
        <dbReference type="ARBA" id="ARBA00023242"/>
    </source>
</evidence>
<evidence type="ECO:0000256" key="1">
    <source>
        <dbReference type="ARBA" id="ARBA00004123"/>
    </source>
</evidence>
<dbReference type="GO" id="GO:0005634">
    <property type="term" value="C:nucleus"/>
    <property type="evidence" value="ECO:0007669"/>
    <property type="project" value="UniProtKB-SubCell"/>
</dbReference>
<feature type="domain" description="C2H2-type" evidence="8">
    <location>
        <begin position="357"/>
        <end position="379"/>
    </location>
</feature>
<dbReference type="SUPFAM" id="SSF57716">
    <property type="entry name" value="Glucocorticoid receptor-like (DNA-binding domain)"/>
    <property type="match status" value="1"/>
</dbReference>
<accession>A0A182INK9</accession>
<dbReference type="Gene3D" id="3.30.160.60">
    <property type="entry name" value="Classic Zinc Finger"/>
    <property type="match status" value="6"/>
</dbReference>
<feature type="domain" description="C2H2-type" evidence="8">
    <location>
        <begin position="303"/>
        <end position="331"/>
    </location>
</feature>
<reference evidence="9" key="1">
    <citation type="submission" date="2022-08" db="UniProtKB">
        <authorList>
            <consortium name="EnsemblMetazoa"/>
        </authorList>
    </citation>
    <scope>IDENTIFICATION</scope>
    <source>
        <strain evidence="9">EBRO</strain>
    </source>
</reference>
<dbReference type="GO" id="GO:0008270">
    <property type="term" value="F:zinc ion binding"/>
    <property type="evidence" value="ECO:0007669"/>
    <property type="project" value="UniProtKB-KW"/>
</dbReference>
<keyword evidence="3" id="KW-0677">Repeat</keyword>
<dbReference type="InterPro" id="IPR036236">
    <property type="entry name" value="Znf_C2H2_sf"/>
</dbReference>
<feature type="domain" description="C2H2-type" evidence="8">
    <location>
        <begin position="389"/>
        <end position="417"/>
    </location>
</feature>
<feature type="domain" description="C2H2-type" evidence="8">
    <location>
        <begin position="448"/>
        <end position="475"/>
    </location>
</feature>
<feature type="compositionally biased region" description="Low complexity" evidence="7">
    <location>
        <begin position="152"/>
        <end position="164"/>
    </location>
</feature>